<dbReference type="Proteomes" id="UP000183832">
    <property type="component" value="Unassembled WGS sequence"/>
</dbReference>
<dbReference type="EMBL" id="CVRI01000036">
    <property type="protein sequence ID" value="CRK93050.1"/>
    <property type="molecule type" value="Genomic_DNA"/>
</dbReference>
<feature type="non-terminal residue" evidence="2">
    <location>
        <position position="128"/>
    </location>
</feature>
<evidence type="ECO:0000313" key="3">
    <source>
        <dbReference type="Proteomes" id="UP000183832"/>
    </source>
</evidence>
<gene>
    <name evidence="2" type="ORF">CLUMA_CG006568</name>
</gene>
<keyword evidence="1" id="KW-1133">Transmembrane helix</keyword>
<keyword evidence="1" id="KW-0812">Transmembrane</keyword>
<evidence type="ECO:0000256" key="1">
    <source>
        <dbReference type="SAM" id="Phobius"/>
    </source>
</evidence>
<feature type="transmembrane region" description="Helical" evidence="1">
    <location>
        <begin position="17"/>
        <end position="38"/>
    </location>
</feature>
<sequence>MEFCVKDQTYGFCIVNFLIAFISTISIVANIVCASVLIKLIPVSTVKTLLRLHKLRGVLLFAICLTSVTEIGCGFLLRAKIDGKGVSLTIESALFFFLSITSMAILLRLIEIRKSVSALRWIYAVLSA</sequence>
<name>A0A1J1HZT9_9DIPT</name>
<feature type="transmembrane region" description="Helical" evidence="1">
    <location>
        <begin position="58"/>
        <end position="77"/>
    </location>
</feature>
<feature type="transmembrane region" description="Helical" evidence="1">
    <location>
        <begin position="89"/>
        <end position="110"/>
    </location>
</feature>
<keyword evidence="3" id="KW-1185">Reference proteome</keyword>
<dbReference type="AlphaFoldDB" id="A0A1J1HZT9"/>
<organism evidence="2 3">
    <name type="scientific">Clunio marinus</name>
    <dbReference type="NCBI Taxonomy" id="568069"/>
    <lineage>
        <taxon>Eukaryota</taxon>
        <taxon>Metazoa</taxon>
        <taxon>Ecdysozoa</taxon>
        <taxon>Arthropoda</taxon>
        <taxon>Hexapoda</taxon>
        <taxon>Insecta</taxon>
        <taxon>Pterygota</taxon>
        <taxon>Neoptera</taxon>
        <taxon>Endopterygota</taxon>
        <taxon>Diptera</taxon>
        <taxon>Nematocera</taxon>
        <taxon>Chironomoidea</taxon>
        <taxon>Chironomidae</taxon>
        <taxon>Clunio</taxon>
    </lineage>
</organism>
<evidence type="ECO:0000313" key="2">
    <source>
        <dbReference type="EMBL" id="CRK93050.1"/>
    </source>
</evidence>
<accession>A0A1J1HZT9</accession>
<keyword evidence="1" id="KW-0472">Membrane</keyword>
<proteinExistence type="predicted"/>
<reference evidence="2 3" key="1">
    <citation type="submission" date="2015-04" db="EMBL/GenBank/DDBJ databases">
        <authorList>
            <person name="Syromyatnikov M.Y."/>
            <person name="Popov V.N."/>
        </authorList>
    </citation>
    <scope>NUCLEOTIDE SEQUENCE [LARGE SCALE GENOMIC DNA]</scope>
</reference>
<protein>
    <submittedName>
        <fullName evidence="2">CLUMA_CG006568, isoform A</fullName>
    </submittedName>
</protein>